<proteinExistence type="predicted"/>
<reference evidence="2" key="1">
    <citation type="journal article" date="2018" name="Genome Biol.">
        <title>SKESA: strategic k-mer extension for scrupulous assemblies.</title>
        <authorList>
            <person name="Souvorov A."/>
            <person name="Agarwala R."/>
            <person name="Lipman D.J."/>
        </authorList>
    </citation>
    <scope>NUCLEOTIDE SEQUENCE</scope>
    <source>
        <strain evidence="2">MA.1090604774</strain>
    </source>
</reference>
<reference evidence="2" key="2">
    <citation type="submission" date="2020-02" db="EMBL/GenBank/DDBJ databases">
        <authorList>
            <consortium name="NCBI Pathogen Detection Project"/>
        </authorList>
    </citation>
    <scope>NUCLEOTIDE SEQUENCE</scope>
    <source>
        <strain evidence="2">MA.1090604774</strain>
    </source>
</reference>
<evidence type="ECO:0000313" key="2">
    <source>
        <dbReference type="EMBL" id="HAF6604802.1"/>
    </source>
</evidence>
<dbReference type="RefSeq" id="WP_155675080.1">
    <property type="nucleotide sequence ID" value="NZ_JAHQSF010000013.1"/>
</dbReference>
<keyword evidence="1" id="KW-0812">Transmembrane</keyword>
<sequence length="58" mass="6774">MKTILLFLIGFFVMVTGLIEWLFLGFLVWLGLCLVAEVINNIRKQQVVKNQADFWDKT</sequence>
<dbReference type="AlphaFoldDB" id="A0A750UY23"/>
<comment type="caution">
    <text evidence="2">The sequence shown here is derived from an EMBL/GenBank/DDBJ whole genome shotgun (WGS) entry which is preliminary data.</text>
</comment>
<protein>
    <submittedName>
        <fullName evidence="2">Uncharacterized protein</fullName>
    </submittedName>
</protein>
<organism evidence="2">
    <name type="scientific">Salmonella enterica</name>
    <name type="common">Salmonella choleraesuis</name>
    <dbReference type="NCBI Taxonomy" id="28901"/>
    <lineage>
        <taxon>Bacteria</taxon>
        <taxon>Pseudomonadati</taxon>
        <taxon>Pseudomonadota</taxon>
        <taxon>Gammaproteobacteria</taxon>
        <taxon>Enterobacterales</taxon>
        <taxon>Enterobacteriaceae</taxon>
        <taxon>Salmonella</taxon>
    </lineage>
</organism>
<gene>
    <name evidence="2" type="ORF">G8A21_000134</name>
</gene>
<accession>A0A750UY23</accession>
<keyword evidence="1" id="KW-1133">Transmembrane helix</keyword>
<feature type="transmembrane region" description="Helical" evidence="1">
    <location>
        <begin position="6"/>
        <end position="36"/>
    </location>
</feature>
<evidence type="ECO:0000256" key="1">
    <source>
        <dbReference type="SAM" id="Phobius"/>
    </source>
</evidence>
<name>A0A750UY23_SALER</name>
<keyword evidence="1" id="KW-0472">Membrane</keyword>
<dbReference type="EMBL" id="DAAVXT010000001">
    <property type="protein sequence ID" value="HAF6604802.1"/>
    <property type="molecule type" value="Genomic_DNA"/>
</dbReference>